<dbReference type="Proteomes" id="UP000265618">
    <property type="component" value="Unassembled WGS sequence"/>
</dbReference>
<name>A0A9K3GI19_9EUKA</name>
<dbReference type="EMBL" id="BDIP01001233">
    <property type="protein sequence ID" value="GIQ83923.1"/>
    <property type="molecule type" value="Genomic_DNA"/>
</dbReference>
<reference evidence="1 2" key="1">
    <citation type="journal article" date="2018" name="PLoS ONE">
        <title>The draft genome of Kipferlia bialata reveals reductive genome evolution in fornicate parasites.</title>
        <authorList>
            <person name="Tanifuji G."/>
            <person name="Takabayashi S."/>
            <person name="Kume K."/>
            <person name="Takagi M."/>
            <person name="Nakayama T."/>
            <person name="Kamikawa R."/>
            <person name="Inagaki Y."/>
            <person name="Hashimoto T."/>
        </authorList>
    </citation>
    <scope>NUCLEOTIDE SEQUENCE [LARGE SCALE GENOMIC DNA]</scope>
    <source>
        <strain evidence="1">NY0173</strain>
    </source>
</reference>
<keyword evidence="2" id="KW-1185">Reference proteome</keyword>
<dbReference type="AlphaFoldDB" id="A0A9K3GI19"/>
<dbReference type="Gene3D" id="2.60.40.10">
    <property type="entry name" value="Immunoglobulins"/>
    <property type="match status" value="1"/>
</dbReference>
<protein>
    <recommendedName>
        <fullName evidence="3">Ig-like domain-containing protein</fullName>
    </recommendedName>
</protein>
<sequence>MNQPTLGFNFVDVSYFDVCGFPADLTLNVGAVIGDNELDSFRVTRQDPENVYLTFPYQIDNGSQYPGDEHVFDFAVRITSDLQSCTDEVSETKDMVAEAKFQLPTFDIALNSQTLVVGSQVSRTTSEFYPTTAKAGDFIDVVYIPKIGDSNVGIREGSDVTIDGEATEFYSTVELFETEISTGAQTDTDKWVVVKTGGVETFVQHMYLYDTEISYDNSFITPTEVEMDRETLFTVTLLDSSNNPAPPTETQYFSVSWIPNEFYELFLDYSPTSYALTCGLEEAHICTAIVPTWDVYNIMSQGGLDTNYLVVDMWDSAVTLTDSLHVAWDEIHLIYMPSSLSDEDLPATITAGTDVDFAVRFKDEDGFYLNNDYSPVFFNNTACDYARMPVENPTYTQWNCTASETIAGSKNNTVTYYYDFAGDVGVADAIGIDYIVEAADPVSVTSHTTELTVGGTATVNLTLKDTYGNQILKDLSVKAGFGTTTADADTACVFSSTTNTFGCNVTVPCTAATTNLHITWGTTPTALSPIAFTLSADVLNYTTSIESINLDSVEAGATPTFTLYPKDGCYNVLTDVTSMSASWAGATAATQAMSFTGATSSNGYLLSCSTAEAGTPGVDTLMTFNNDTTKQAKVTITDAVPSLTTSSQAIYRTGSTTETTHLAGDSVDIIVTLKDSNGYPIAGVGERDYIVTFKRTGETDIDMPKVTNTNTYKVTAFTLPTTVGNMDYSINISEQDVSDSVQKSIPVVKGSAPSLYDETMSSLSHSIVAAYPAKAQSTYGPTTCTAGETTTFSVTLKDQYSNPVMFTSGTDTFPSLSVGGTAQTTTLTASTTSTYETDMECPQTAGAFNLDVSTLWDTYTTSTGSWTHTSGVTSNAAAIDNTVSSLVLSSSAFTVDDSVTATFTSKDQYGNV</sequence>
<feature type="non-terminal residue" evidence="1">
    <location>
        <position position="912"/>
    </location>
</feature>
<proteinExistence type="predicted"/>
<evidence type="ECO:0000313" key="2">
    <source>
        <dbReference type="Proteomes" id="UP000265618"/>
    </source>
</evidence>
<evidence type="ECO:0008006" key="3">
    <source>
        <dbReference type="Google" id="ProtNLM"/>
    </source>
</evidence>
<evidence type="ECO:0000313" key="1">
    <source>
        <dbReference type="EMBL" id="GIQ83923.1"/>
    </source>
</evidence>
<dbReference type="InterPro" id="IPR013783">
    <property type="entry name" value="Ig-like_fold"/>
</dbReference>
<comment type="caution">
    <text evidence="1">The sequence shown here is derived from an EMBL/GenBank/DDBJ whole genome shotgun (WGS) entry which is preliminary data.</text>
</comment>
<accession>A0A9K3GI19</accession>
<organism evidence="1 2">
    <name type="scientific">Kipferlia bialata</name>
    <dbReference type="NCBI Taxonomy" id="797122"/>
    <lineage>
        <taxon>Eukaryota</taxon>
        <taxon>Metamonada</taxon>
        <taxon>Carpediemonas-like organisms</taxon>
        <taxon>Kipferlia</taxon>
    </lineage>
</organism>
<gene>
    <name evidence="1" type="ORF">KIPB_005329</name>
</gene>